<sequence length="47" mass="4972">MQMPQIEGVVFEAGKTCTPELGSGPRQKGLTPKRKPEPSSGVHVLPA</sequence>
<dbReference type="EMBL" id="CP007145">
    <property type="protein sequence ID" value="AHJ99861.1"/>
    <property type="molecule type" value="Genomic_DNA"/>
</dbReference>
<gene>
    <name evidence="2" type="ORF">Hsw_4266</name>
</gene>
<protein>
    <submittedName>
        <fullName evidence="2">Uncharacterized protein</fullName>
    </submittedName>
</protein>
<evidence type="ECO:0000256" key="1">
    <source>
        <dbReference type="SAM" id="MobiDB-lite"/>
    </source>
</evidence>
<evidence type="ECO:0000313" key="3">
    <source>
        <dbReference type="Proteomes" id="UP000019423"/>
    </source>
</evidence>
<name>W8FB44_9BACT</name>
<keyword evidence="3" id="KW-1185">Reference proteome</keyword>
<dbReference type="Proteomes" id="UP000019423">
    <property type="component" value="Chromosome"/>
</dbReference>
<dbReference type="KEGG" id="hsw:Hsw_4266"/>
<evidence type="ECO:0000313" key="2">
    <source>
        <dbReference type="EMBL" id="AHJ99861.1"/>
    </source>
</evidence>
<dbReference type="PATRIC" id="fig|1227739.3.peg.4411"/>
<organism evidence="2 3">
    <name type="scientific">Hymenobacter swuensis DY53</name>
    <dbReference type="NCBI Taxonomy" id="1227739"/>
    <lineage>
        <taxon>Bacteria</taxon>
        <taxon>Pseudomonadati</taxon>
        <taxon>Bacteroidota</taxon>
        <taxon>Cytophagia</taxon>
        <taxon>Cytophagales</taxon>
        <taxon>Hymenobacteraceae</taxon>
        <taxon>Hymenobacter</taxon>
    </lineage>
</organism>
<proteinExistence type="predicted"/>
<accession>W8FB44</accession>
<dbReference type="HOGENOM" id="CLU_3169008_0_0_10"/>
<dbReference type="AlphaFoldDB" id="W8FB44"/>
<reference evidence="2 3" key="1">
    <citation type="submission" date="2014-01" db="EMBL/GenBank/DDBJ databases">
        <title>Complete genome sequence of ionizing-radiation resistance bacterium Hymenobacter swuensis DY53.</title>
        <authorList>
            <person name="Jung J.-H."/>
            <person name="Jeong S.-W."/>
            <person name="Joe M.-H."/>
            <person name="Cho y.-j."/>
            <person name="Kim M.-K."/>
            <person name="Lim S.-Y."/>
        </authorList>
    </citation>
    <scope>NUCLEOTIDE SEQUENCE [LARGE SCALE GENOMIC DNA]</scope>
    <source>
        <strain evidence="2 3">DY53</strain>
    </source>
</reference>
<feature type="region of interest" description="Disordered" evidence="1">
    <location>
        <begin position="1"/>
        <end position="47"/>
    </location>
</feature>